<comment type="subcellular location">
    <subcellularLocation>
        <location evidence="1">Nucleus</location>
    </subcellularLocation>
</comment>
<evidence type="ECO:0000313" key="8">
    <source>
        <dbReference type="EMBL" id="CAL1698585.1"/>
    </source>
</evidence>
<evidence type="ECO:0000313" key="9">
    <source>
        <dbReference type="Proteomes" id="UP001497453"/>
    </source>
</evidence>
<dbReference type="SUPFAM" id="SSF48371">
    <property type="entry name" value="ARM repeat"/>
    <property type="match status" value="1"/>
</dbReference>
<dbReference type="Pfam" id="PF18806">
    <property type="entry name" value="Importin_rep_3"/>
    <property type="match status" value="1"/>
</dbReference>
<dbReference type="InterPro" id="IPR040520">
    <property type="entry name" value="Importin_rep_3"/>
</dbReference>
<keyword evidence="6" id="KW-0539">Nucleus</keyword>
<dbReference type="Pfam" id="PF08389">
    <property type="entry name" value="Xpo1"/>
    <property type="match status" value="1"/>
</dbReference>
<dbReference type="PANTHER" id="PTHR12363">
    <property type="entry name" value="TRANSPORTIN 3 AND IMPORTIN 13"/>
    <property type="match status" value="1"/>
</dbReference>
<comment type="similarity">
    <text evidence="2">Belongs to the importin beta family.</text>
</comment>
<evidence type="ECO:0000256" key="4">
    <source>
        <dbReference type="ARBA" id="ARBA00022448"/>
    </source>
</evidence>
<evidence type="ECO:0000256" key="6">
    <source>
        <dbReference type="ARBA" id="ARBA00023242"/>
    </source>
</evidence>
<dbReference type="Proteomes" id="UP001497453">
    <property type="component" value="Chromosome 10"/>
</dbReference>
<protein>
    <recommendedName>
        <fullName evidence="3">Importin-13</fullName>
    </recommendedName>
</protein>
<dbReference type="PANTHER" id="PTHR12363:SF33">
    <property type="entry name" value="IMPORTIN-13"/>
    <property type="match status" value="1"/>
</dbReference>
<dbReference type="InterPro" id="IPR011989">
    <property type="entry name" value="ARM-like"/>
</dbReference>
<organism evidence="8 9">
    <name type="scientific">Somion occarium</name>
    <dbReference type="NCBI Taxonomy" id="3059160"/>
    <lineage>
        <taxon>Eukaryota</taxon>
        <taxon>Fungi</taxon>
        <taxon>Dikarya</taxon>
        <taxon>Basidiomycota</taxon>
        <taxon>Agaricomycotina</taxon>
        <taxon>Agaricomycetes</taxon>
        <taxon>Polyporales</taxon>
        <taxon>Cerrenaceae</taxon>
        <taxon>Somion</taxon>
    </lineage>
</organism>
<gene>
    <name evidence="8" type="ORF">GFSPODELE1_LOCUS2218</name>
</gene>
<feature type="domain" description="Exportin-1/Importin-beta-like" evidence="7">
    <location>
        <begin position="113"/>
        <end position="244"/>
    </location>
</feature>
<dbReference type="Gene3D" id="1.25.10.10">
    <property type="entry name" value="Leucine-rich Repeat Variant"/>
    <property type="match status" value="1"/>
</dbReference>
<accession>A0ABP1CSD7</accession>
<evidence type="ECO:0000259" key="7">
    <source>
        <dbReference type="Pfam" id="PF08389"/>
    </source>
</evidence>
<keyword evidence="5" id="KW-0677">Repeat</keyword>
<dbReference type="EMBL" id="OZ037953">
    <property type="protein sequence ID" value="CAL1698585.1"/>
    <property type="molecule type" value="Genomic_DNA"/>
</dbReference>
<dbReference type="InterPro" id="IPR051345">
    <property type="entry name" value="Importin_beta-like_NTR"/>
</dbReference>
<sequence>MENPGFLPRISHEDVSQAAQLIQQAYNPQSQLSSEDQRRLQQQLFDIQKRAEAWGLVIPFLNHSDYNVQFFGAHTAQVKIARDWSSFPEENAPQLRELIVDLTGLAITSGRSKVILRKLFVAISSLALKLSSRQPSQWPDWLVSTVQRLSVMGASSEHLLDFLAIVAEEVESADLLASNKSTIRSTLSDAIPMVTQAIVTCMSRPRPHPSPNELRSALKCLEAWLSYLPADNITPLIPGLLMLLTPMQQSPPYEFEEEEFVPASDALQEIMSKSALSDGAGTKTLTEPLLVWCDRYGGALIEQTLSAGFADSVSRSFCKLLAGLGEHSNQYLASSLASSVVPSPVLPDILASPSLPTKSHLVHNYLKLLLAYTSLPGYHGVDEEESELTLGFWYLFQEALWNTDAELDQGEVDAAEHIKAEKDQWIVAKAVYSELVKVLRRKVVWPPADVLRGWTRDQRDKFQAYRRDVGDTLINAYYILRDDMVTYYVDELARYLSLRQPNDGWEEAEGTLHCIMAVQESIPIEPNPDLCRLFSAEILGRLPISGGGRVRRTMILLIGSYASWFTTQPVVPPSSSAPSLLLNALSYVVSALTEPSLCLPAANTLRDLCDANRTALAPHIVAFGELHAQVANIPDTEKSKVLQSIASVIQALPPEEEIPPIEAILTPVIAKLFEALQSSSFQQEEARAVAIQQILILAGVSKGLTRTVDSLLVLDESPEEQAEIERMKRARDDPCVVRLREVILDAIQRTINLWSTDASISNALSELIKAITALPSDVTLLTLPPGPLLELICIASQRQLTAVWFNLAQMLVTQLNPPSLLPTLFKPIPTAEAHAIVLNALAALLQATLSFFSQPGTMEANPDIVQAFFTFVDVIAQHFIPVFYQLPHDLFNALMQCAISALSLQERYSLVSACTFLGAIVNKTSTNDDLKEAKTMLIQTHGRSILRAVLCGFAGQAPRSANPNLIEVLSTMVTRFPAETRTWMAEILYADDFPPSKATPEAKEKFLKSIFSSRSLRRTRDAAQQFTLVARGLEGSSFGYASVTM</sequence>
<evidence type="ECO:0000256" key="2">
    <source>
        <dbReference type="ARBA" id="ARBA00007991"/>
    </source>
</evidence>
<evidence type="ECO:0000256" key="1">
    <source>
        <dbReference type="ARBA" id="ARBA00004123"/>
    </source>
</evidence>
<reference evidence="9" key="1">
    <citation type="submission" date="2024-04" db="EMBL/GenBank/DDBJ databases">
        <authorList>
            <person name="Shaw F."/>
            <person name="Minotto A."/>
        </authorList>
    </citation>
    <scope>NUCLEOTIDE SEQUENCE [LARGE SCALE GENOMIC DNA]</scope>
</reference>
<keyword evidence="4" id="KW-0813">Transport</keyword>
<name>A0ABP1CSD7_9APHY</name>
<evidence type="ECO:0000256" key="3">
    <source>
        <dbReference type="ARBA" id="ARBA00016020"/>
    </source>
</evidence>
<evidence type="ECO:0000256" key="5">
    <source>
        <dbReference type="ARBA" id="ARBA00022737"/>
    </source>
</evidence>
<keyword evidence="9" id="KW-1185">Reference proteome</keyword>
<dbReference type="InterPro" id="IPR016024">
    <property type="entry name" value="ARM-type_fold"/>
</dbReference>
<dbReference type="Pfam" id="PF18773">
    <property type="entry name" value="Importin_rep"/>
    <property type="match status" value="1"/>
</dbReference>
<proteinExistence type="inferred from homology"/>
<dbReference type="InterPro" id="IPR040709">
    <property type="entry name" value="Importin_rep_1"/>
</dbReference>
<dbReference type="InterPro" id="IPR013598">
    <property type="entry name" value="Exportin-1/Importin-b-like"/>
</dbReference>